<reference evidence="2 3" key="1">
    <citation type="submission" date="2023-05" db="EMBL/GenBank/DDBJ databases">
        <title>B98-5 Cell Line De Novo Hybrid Assembly: An Optical Mapping Approach.</title>
        <authorList>
            <person name="Kananen K."/>
            <person name="Auerbach J.A."/>
            <person name="Kautto E."/>
            <person name="Blachly J.S."/>
        </authorList>
    </citation>
    <scope>NUCLEOTIDE SEQUENCE [LARGE SCALE GENOMIC DNA]</scope>
    <source>
        <strain evidence="2">B95-8</strain>
        <tissue evidence="2">Cell line</tissue>
    </source>
</reference>
<proteinExistence type="predicted"/>
<evidence type="ECO:0000313" key="2">
    <source>
        <dbReference type="EMBL" id="KAK2093159.1"/>
    </source>
</evidence>
<keyword evidence="3" id="KW-1185">Reference proteome</keyword>
<evidence type="ECO:0000256" key="1">
    <source>
        <dbReference type="SAM" id="MobiDB-lite"/>
    </source>
</evidence>
<evidence type="ECO:0000313" key="3">
    <source>
        <dbReference type="Proteomes" id="UP001266305"/>
    </source>
</evidence>
<gene>
    <name evidence="2" type="ORF">P7K49_029688</name>
</gene>
<feature type="compositionally biased region" description="Basic residues" evidence="1">
    <location>
        <begin position="48"/>
        <end position="62"/>
    </location>
</feature>
<protein>
    <submittedName>
        <fullName evidence="2">Uncharacterized protein</fullName>
    </submittedName>
</protein>
<organism evidence="2 3">
    <name type="scientific">Saguinus oedipus</name>
    <name type="common">Cotton-top tamarin</name>
    <name type="synonym">Oedipomidas oedipus</name>
    <dbReference type="NCBI Taxonomy" id="9490"/>
    <lineage>
        <taxon>Eukaryota</taxon>
        <taxon>Metazoa</taxon>
        <taxon>Chordata</taxon>
        <taxon>Craniata</taxon>
        <taxon>Vertebrata</taxon>
        <taxon>Euteleostomi</taxon>
        <taxon>Mammalia</taxon>
        <taxon>Eutheria</taxon>
        <taxon>Euarchontoglires</taxon>
        <taxon>Primates</taxon>
        <taxon>Haplorrhini</taxon>
        <taxon>Platyrrhini</taxon>
        <taxon>Cebidae</taxon>
        <taxon>Callitrichinae</taxon>
        <taxon>Saguinus</taxon>
    </lineage>
</organism>
<name>A0ABQ9U8P2_SAGOE</name>
<sequence>MAANVDSTESKSSKFLQNRHTPSHSHEVVGSKNTTFDAAMGSMVSGLSHHRGRGGRDSKRRKSWSDSHREEVHKVWDEEEEASCGINSGEIRGKGSQDGAATEYLGIILEQPSPALPWGGVQAPAIWEGFEL</sequence>
<feature type="region of interest" description="Disordered" evidence="1">
    <location>
        <begin position="1"/>
        <end position="30"/>
    </location>
</feature>
<accession>A0ABQ9U8P2</accession>
<feature type="region of interest" description="Disordered" evidence="1">
    <location>
        <begin position="43"/>
        <end position="81"/>
    </location>
</feature>
<dbReference type="EMBL" id="JASSZA010000015">
    <property type="protein sequence ID" value="KAK2093159.1"/>
    <property type="molecule type" value="Genomic_DNA"/>
</dbReference>
<dbReference type="Proteomes" id="UP001266305">
    <property type="component" value="Unassembled WGS sequence"/>
</dbReference>
<comment type="caution">
    <text evidence="2">The sequence shown here is derived from an EMBL/GenBank/DDBJ whole genome shotgun (WGS) entry which is preliminary data.</text>
</comment>
<feature type="compositionally biased region" description="Basic and acidic residues" evidence="1">
    <location>
        <begin position="63"/>
        <end position="76"/>
    </location>
</feature>